<keyword evidence="4" id="KW-1185">Reference proteome</keyword>
<dbReference type="AlphaFoldDB" id="A0A178ZRU8"/>
<organism evidence="3 4">
    <name type="scientific">Fonsecaea erecta</name>
    <dbReference type="NCBI Taxonomy" id="1367422"/>
    <lineage>
        <taxon>Eukaryota</taxon>
        <taxon>Fungi</taxon>
        <taxon>Dikarya</taxon>
        <taxon>Ascomycota</taxon>
        <taxon>Pezizomycotina</taxon>
        <taxon>Eurotiomycetes</taxon>
        <taxon>Chaetothyriomycetidae</taxon>
        <taxon>Chaetothyriales</taxon>
        <taxon>Herpotrichiellaceae</taxon>
        <taxon>Fonsecaea</taxon>
    </lineage>
</organism>
<dbReference type="EMBL" id="LVYI01000002">
    <property type="protein sequence ID" value="OAP62558.1"/>
    <property type="molecule type" value="Genomic_DNA"/>
</dbReference>
<dbReference type="Proteomes" id="UP000078343">
    <property type="component" value="Unassembled WGS sequence"/>
</dbReference>
<gene>
    <name evidence="3" type="ORF">AYL99_01785</name>
</gene>
<comment type="similarity">
    <text evidence="1">Belongs to the asaB hydroxylase/desaturase family.</text>
</comment>
<reference evidence="3 4" key="1">
    <citation type="submission" date="2016-04" db="EMBL/GenBank/DDBJ databases">
        <title>Draft genome of Fonsecaea erecta CBS 125763.</title>
        <authorList>
            <person name="Weiss V.A."/>
            <person name="Vicente V.A."/>
            <person name="Raittz R.T."/>
            <person name="Moreno L.F."/>
            <person name="De Souza E.M."/>
            <person name="Pedrosa F.O."/>
            <person name="Steffens M.B."/>
            <person name="Faoro H."/>
            <person name="Tadra-Sfeir M.Z."/>
            <person name="Najafzadeh M.J."/>
            <person name="Felipe M.S."/>
            <person name="Teixeira M."/>
            <person name="Sun J."/>
            <person name="Xi L."/>
            <person name="Gomes R."/>
            <person name="De Azevedo C.M."/>
            <person name="Salgado C.G."/>
            <person name="Da Silva M.B."/>
            <person name="Nascimento M.F."/>
            <person name="Queiroz-Telles F."/>
            <person name="Attili D.S."/>
            <person name="Gorbushina A."/>
        </authorList>
    </citation>
    <scope>NUCLEOTIDE SEQUENCE [LARGE SCALE GENOMIC DNA]</scope>
    <source>
        <strain evidence="3 4">CBS 125763</strain>
    </source>
</reference>
<feature type="region of interest" description="Disordered" evidence="2">
    <location>
        <begin position="393"/>
        <end position="412"/>
    </location>
</feature>
<sequence length="428" mass="47500">MHRSPGADKQIFGTFQVNVFGDTVDDPWARGYLTRRQNKRIERIFPLHDFRDEVFGNPQGDGWSWSRSAELLKRHGFTAVKFDTSKFVPADANQATSCDFDDVEVLEDIYFPQVKQALVKLTGAKEIFITNSIVRRGETGASIDGCTKTTGDRSNFQHVQDTAVTNGENKTEEANYKALHDNKPTHLKSSDNARPSRVPHMDYTPLGARCAIRSWRPDIYHAAVKSGVIPTEDAICASAQVDPQTHDSDAVINSEYNYGGKLGPRYAAYSVWRPLHTVTRDPLAMAPRCTFNGNQELTFAPRYLKVLAAPSMKGDFLRELEALFITEENAMKAANENANTDRATPGANGEVEQLPSSSLASSDPQWYYLAEQKPNEVIVLKFFDSAALVDDGQHSEEASSVPHASPDIGKASYGSARESIEVRCIAFW</sequence>
<dbReference type="GeneID" id="30005955"/>
<evidence type="ECO:0000313" key="4">
    <source>
        <dbReference type="Proteomes" id="UP000078343"/>
    </source>
</evidence>
<feature type="region of interest" description="Disordered" evidence="2">
    <location>
        <begin position="339"/>
        <end position="359"/>
    </location>
</feature>
<proteinExistence type="inferred from homology"/>
<evidence type="ECO:0000256" key="1">
    <source>
        <dbReference type="ARBA" id="ARBA00023604"/>
    </source>
</evidence>
<evidence type="ECO:0000256" key="2">
    <source>
        <dbReference type="SAM" id="MobiDB-lite"/>
    </source>
</evidence>
<dbReference type="GO" id="GO:0016491">
    <property type="term" value="F:oxidoreductase activity"/>
    <property type="evidence" value="ECO:0007669"/>
    <property type="project" value="InterPro"/>
</dbReference>
<protein>
    <submittedName>
        <fullName evidence="3">Uncharacterized protein</fullName>
    </submittedName>
</protein>
<evidence type="ECO:0000313" key="3">
    <source>
        <dbReference type="EMBL" id="OAP62558.1"/>
    </source>
</evidence>
<dbReference type="PANTHER" id="PTHR34598:SF3">
    <property type="entry name" value="OXIDOREDUCTASE AN1597"/>
    <property type="match status" value="1"/>
</dbReference>
<dbReference type="InterPro" id="IPR044053">
    <property type="entry name" value="AsaB-like"/>
</dbReference>
<name>A0A178ZRU8_9EURO</name>
<dbReference type="OrthoDB" id="412788at2759"/>
<comment type="caution">
    <text evidence="3">The sequence shown here is derived from an EMBL/GenBank/DDBJ whole genome shotgun (WGS) entry which is preliminary data.</text>
</comment>
<dbReference type="PANTHER" id="PTHR34598">
    <property type="entry name" value="BLL6449 PROTEIN"/>
    <property type="match status" value="1"/>
</dbReference>
<dbReference type="RefSeq" id="XP_018695925.1">
    <property type="nucleotide sequence ID" value="XM_018833301.1"/>
</dbReference>
<accession>A0A178ZRU8</accession>